<dbReference type="EMBL" id="JEMA01000862">
    <property type="protein sequence ID" value="KYF65035.1"/>
    <property type="molecule type" value="Genomic_DNA"/>
</dbReference>
<name>A0A150QAM1_SORCE</name>
<evidence type="ECO:0000313" key="1">
    <source>
        <dbReference type="EMBL" id="KYF65035.1"/>
    </source>
</evidence>
<protein>
    <submittedName>
        <fullName evidence="1">Uncharacterized protein</fullName>
    </submittedName>
</protein>
<gene>
    <name evidence="1" type="ORF">BE15_28870</name>
</gene>
<sequence>MVLPILERMRRDGAMVLLKIDGGRGLSDNGPYTILASGGPLKGDFIRVDVSSIEDGIAQVVVEYARKCWGFVEPS</sequence>
<comment type="caution">
    <text evidence="1">The sequence shown here is derived from an EMBL/GenBank/DDBJ whole genome shotgun (WGS) entry which is preliminary data.</text>
</comment>
<reference evidence="1 2" key="1">
    <citation type="submission" date="2014-02" db="EMBL/GenBank/DDBJ databases">
        <title>The small core and large imbalanced accessory genome model reveals a collaborative survival strategy of Sorangium cellulosum strains in nature.</title>
        <authorList>
            <person name="Han K."/>
            <person name="Peng R."/>
            <person name="Blom J."/>
            <person name="Li Y.-Z."/>
        </authorList>
    </citation>
    <scope>NUCLEOTIDE SEQUENCE [LARGE SCALE GENOMIC DNA]</scope>
    <source>
        <strain evidence="1 2">So0008-312</strain>
    </source>
</reference>
<proteinExistence type="predicted"/>
<evidence type="ECO:0000313" key="2">
    <source>
        <dbReference type="Proteomes" id="UP000075260"/>
    </source>
</evidence>
<organism evidence="1 2">
    <name type="scientific">Sorangium cellulosum</name>
    <name type="common">Polyangium cellulosum</name>
    <dbReference type="NCBI Taxonomy" id="56"/>
    <lineage>
        <taxon>Bacteria</taxon>
        <taxon>Pseudomonadati</taxon>
        <taxon>Myxococcota</taxon>
        <taxon>Polyangia</taxon>
        <taxon>Polyangiales</taxon>
        <taxon>Polyangiaceae</taxon>
        <taxon>Sorangium</taxon>
    </lineage>
</organism>
<dbReference type="AlphaFoldDB" id="A0A150QAM1"/>
<accession>A0A150QAM1</accession>
<dbReference type="Proteomes" id="UP000075260">
    <property type="component" value="Unassembled WGS sequence"/>
</dbReference>